<feature type="region of interest" description="Disordered" evidence="3">
    <location>
        <begin position="1"/>
        <end position="21"/>
    </location>
</feature>
<dbReference type="STRING" id="1193682.BJP25_24610"/>
<evidence type="ECO:0000256" key="1">
    <source>
        <dbReference type="ARBA" id="ARBA00023125"/>
    </source>
</evidence>
<evidence type="ECO:0000256" key="2">
    <source>
        <dbReference type="PROSITE-ProRule" id="PRU00335"/>
    </source>
</evidence>
<proteinExistence type="predicted"/>
<organism evidence="5 6">
    <name type="scientific">Actinokineospora bangkokensis</name>
    <dbReference type="NCBI Taxonomy" id="1193682"/>
    <lineage>
        <taxon>Bacteria</taxon>
        <taxon>Bacillati</taxon>
        <taxon>Actinomycetota</taxon>
        <taxon>Actinomycetes</taxon>
        <taxon>Pseudonocardiales</taxon>
        <taxon>Pseudonocardiaceae</taxon>
        <taxon>Actinokineospora</taxon>
    </lineage>
</organism>
<keyword evidence="1 2" id="KW-0238">DNA-binding</keyword>
<evidence type="ECO:0000259" key="4">
    <source>
        <dbReference type="PROSITE" id="PS50977"/>
    </source>
</evidence>
<dbReference type="InterPro" id="IPR001647">
    <property type="entry name" value="HTH_TetR"/>
</dbReference>
<keyword evidence="6" id="KW-1185">Reference proteome</keyword>
<dbReference type="Gene3D" id="1.10.357.10">
    <property type="entry name" value="Tetracycline Repressor, domain 2"/>
    <property type="match status" value="1"/>
</dbReference>
<dbReference type="SUPFAM" id="SSF46689">
    <property type="entry name" value="Homeodomain-like"/>
    <property type="match status" value="1"/>
</dbReference>
<accession>A0A1Q9LJ14</accession>
<reference evidence="5 6" key="1">
    <citation type="submission" date="2016-10" db="EMBL/GenBank/DDBJ databases">
        <title>The Draft Genome Sequence of Actinokineospora bangkokensis 44EHWT reveals the biosynthetic pathway of antifungal compounds Thailandins with unusual extender unit butylmalonyl-CoA.</title>
        <authorList>
            <person name="Greule A."/>
            <person name="Intra B."/>
            <person name="Flemming S."/>
            <person name="Rommel M.G."/>
            <person name="Panbangred W."/>
            <person name="Bechthold A."/>
        </authorList>
    </citation>
    <scope>NUCLEOTIDE SEQUENCE [LARGE SCALE GENOMIC DNA]</scope>
    <source>
        <strain evidence="5 6">44EHW</strain>
    </source>
</reference>
<dbReference type="OrthoDB" id="5242485at2"/>
<dbReference type="InterPro" id="IPR009057">
    <property type="entry name" value="Homeodomain-like_sf"/>
</dbReference>
<dbReference type="PANTHER" id="PTHR30055:SF226">
    <property type="entry name" value="HTH-TYPE TRANSCRIPTIONAL REGULATOR PKSA"/>
    <property type="match status" value="1"/>
</dbReference>
<gene>
    <name evidence="5" type="ORF">BJP25_24610</name>
</gene>
<feature type="domain" description="HTH tetR-type" evidence="4">
    <location>
        <begin position="27"/>
        <end position="87"/>
    </location>
</feature>
<dbReference type="RefSeq" id="WP_075976450.1">
    <property type="nucleotide sequence ID" value="NZ_MKQR01000018.1"/>
</dbReference>
<dbReference type="GO" id="GO:0000976">
    <property type="term" value="F:transcription cis-regulatory region binding"/>
    <property type="evidence" value="ECO:0007669"/>
    <property type="project" value="TreeGrafter"/>
</dbReference>
<feature type="DNA-binding region" description="H-T-H motif" evidence="2">
    <location>
        <begin position="50"/>
        <end position="69"/>
    </location>
</feature>
<dbReference type="PROSITE" id="PS50977">
    <property type="entry name" value="HTH_TETR_2"/>
    <property type="match status" value="1"/>
</dbReference>
<protein>
    <recommendedName>
        <fullName evidence="4">HTH tetR-type domain-containing protein</fullName>
    </recommendedName>
</protein>
<evidence type="ECO:0000313" key="6">
    <source>
        <dbReference type="Proteomes" id="UP000186040"/>
    </source>
</evidence>
<dbReference type="InterPro" id="IPR050109">
    <property type="entry name" value="HTH-type_TetR-like_transc_reg"/>
</dbReference>
<dbReference type="AlphaFoldDB" id="A0A1Q9LJ14"/>
<dbReference type="PANTHER" id="PTHR30055">
    <property type="entry name" value="HTH-TYPE TRANSCRIPTIONAL REGULATOR RUTR"/>
    <property type="match status" value="1"/>
</dbReference>
<evidence type="ECO:0000256" key="3">
    <source>
        <dbReference type="SAM" id="MobiDB-lite"/>
    </source>
</evidence>
<evidence type="ECO:0000313" key="5">
    <source>
        <dbReference type="EMBL" id="OLR92041.1"/>
    </source>
</evidence>
<dbReference type="Pfam" id="PF00440">
    <property type="entry name" value="TetR_N"/>
    <property type="match status" value="1"/>
</dbReference>
<dbReference type="GO" id="GO:0003700">
    <property type="term" value="F:DNA-binding transcription factor activity"/>
    <property type="evidence" value="ECO:0007669"/>
    <property type="project" value="TreeGrafter"/>
</dbReference>
<name>A0A1Q9LJ14_9PSEU</name>
<sequence length="218" mass="23963">MNSGQAGRSPRQLPRGRHGLSREDIAASQRGRLIEAVLHVVAAKGYPDATVNDLVVRAEVSRRTFYEHFDDKQACFLAAFDAAVAEVSSSLRDALDPVAKHDWASRIRLSWRAFLAALAGHPDAAWSLYIETLRAGPELARRTSAVNAAFAGIFRTLHDRARAADPAVREVAPQTFDLYIGGTAERIRHRLYTAGAPGLPDLEGMFTDTALILFETRR</sequence>
<dbReference type="Proteomes" id="UP000186040">
    <property type="component" value="Unassembled WGS sequence"/>
</dbReference>
<comment type="caution">
    <text evidence="5">The sequence shown here is derived from an EMBL/GenBank/DDBJ whole genome shotgun (WGS) entry which is preliminary data.</text>
</comment>
<dbReference type="EMBL" id="MKQR01000018">
    <property type="protein sequence ID" value="OLR92041.1"/>
    <property type="molecule type" value="Genomic_DNA"/>
</dbReference>